<dbReference type="InterPro" id="IPR038765">
    <property type="entry name" value="Papain-like_cys_pep_sf"/>
</dbReference>
<dbReference type="Gramene" id="TRITD2Av1G098220.4">
    <property type="protein sequence ID" value="TRITD2Av1G098220.4"/>
    <property type="gene ID" value="TRITD2Av1G098220"/>
</dbReference>
<dbReference type="Gene3D" id="3.10.20.90">
    <property type="entry name" value="Phosphatidylinositol 3-kinase Catalytic Subunit, Chain A, domain 1"/>
    <property type="match status" value="1"/>
</dbReference>
<dbReference type="Pfam" id="PF03835">
    <property type="entry name" value="Rad4"/>
    <property type="match status" value="1"/>
</dbReference>
<reference evidence="2 3" key="1">
    <citation type="submission" date="2017-09" db="EMBL/GenBank/DDBJ databases">
        <authorList>
            <consortium name="International Durum Wheat Genome Sequencing Consortium (IDWGSC)"/>
            <person name="Milanesi L."/>
        </authorList>
    </citation>
    <scope>NUCLEOTIDE SEQUENCE [LARGE SCALE GENOMIC DNA]</scope>
    <source>
        <strain evidence="3">cv. Svevo</strain>
    </source>
</reference>
<feature type="domain" description="Rad4/PNGase transglutaminase-like fold" evidence="1">
    <location>
        <begin position="381"/>
        <end position="489"/>
    </location>
</feature>
<dbReference type="SUPFAM" id="SSF54236">
    <property type="entry name" value="Ubiquitin-like"/>
    <property type="match status" value="1"/>
</dbReference>
<sequence>MVARRFVVREVPADEEHTVEYDTEDGLDVLRFQIFSLTSVPPDLQKIVVEADGSVVNDGTDLESIPEGLCLMSIDEGENADSASAAATAQEKSDEELARLIEIEVDADGSVVDDGTDLESISEVLRLVPIGEGDDMDAAAAVAARAQEKSDEELARMIQVRFRYDIPGCIGWSSADKHINLLHRLSDAIVRQKGKFPRGLPSSPTKHRYDDTEMVIWAEEEALLLQQYSIQSDGGEVFRERVEPYMRQVLKYEDPVRQEAALKTVPVDELKEKALISLAKMISVLCLIWFHESNYRWEDRRLKIELIYASSFNIDAYLCKWVNNDAYLAYWLTVILVLADGLMHQLVTSVTVKHLWCNHCSSITCFPRYNDPYKILDFTDHVWTECFSNLYGRWIHLDPCEGVYDNPLLYEKGWNKKLDYAIGISKDGVHDITKRYTRKWHEVLSRRTITSEDTVSAILMNITRKCRSGLSSNEHLALEKRDRKESEELSKATYLEVNNSISLPGRQSGSVEWRAARSELGQADSLSCSSCPIRRCVDAHVSKIHDALSAILSHFCDNNIPNERIIEVFVTLRSLMQNLKDANFKSRRVTLDQKSQQIFEILPSAERLLSAISLKAELHTVGDPSVATDGNLIHTSLALPVALDAVDEILSNYKSNIFYTKGHQFPRGNRLCSGSVLASSEQLATAAFDGIRLSKWEEPDGAKGCWLMYKVHGGQTCELESYDLMSANDAPERDPMDWVLEGSTDQRSTWNTIDARSSVIFGSRFCRKSFTVDKRYKANVLRFRFLRGRESSANPRFQIGSIDFYGETHMA</sequence>
<dbReference type="PANTHER" id="PTHR48440">
    <property type="match status" value="1"/>
</dbReference>
<accession>A0A9R1R679</accession>
<proteinExistence type="predicted"/>
<evidence type="ECO:0000313" key="3">
    <source>
        <dbReference type="Proteomes" id="UP000324705"/>
    </source>
</evidence>
<dbReference type="FunFam" id="2.60.120.260:FF:000110">
    <property type="entry name" value="Peptide-N(4)-(N-acetyl-beta-glucosaminyl)asparagine amidase"/>
    <property type="match status" value="1"/>
</dbReference>
<keyword evidence="3" id="KW-1185">Reference proteome</keyword>
<dbReference type="SUPFAM" id="SSF54001">
    <property type="entry name" value="Cysteine proteinases"/>
    <property type="match status" value="1"/>
</dbReference>
<dbReference type="InterPro" id="IPR029071">
    <property type="entry name" value="Ubiquitin-like_domsf"/>
</dbReference>
<organism evidence="2 3">
    <name type="scientific">Triticum turgidum subsp. durum</name>
    <name type="common">Durum wheat</name>
    <name type="synonym">Triticum durum</name>
    <dbReference type="NCBI Taxonomy" id="4567"/>
    <lineage>
        <taxon>Eukaryota</taxon>
        <taxon>Viridiplantae</taxon>
        <taxon>Streptophyta</taxon>
        <taxon>Embryophyta</taxon>
        <taxon>Tracheophyta</taxon>
        <taxon>Spermatophyta</taxon>
        <taxon>Magnoliopsida</taxon>
        <taxon>Liliopsida</taxon>
        <taxon>Poales</taxon>
        <taxon>Poaceae</taxon>
        <taxon>BOP clade</taxon>
        <taxon>Pooideae</taxon>
        <taxon>Triticodae</taxon>
        <taxon>Triticeae</taxon>
        <taxon>Triticinae</taxon>
        <taxon>Triticum</taxon>
    </lineage>
</organism>
<evidence type="ECO:0000259" key="1">
    <source>
        <dbReference type="Pfam" id="PF03835"/>
    </source>
</evidence>
<dbReference type="Gene3D" id="2.60.120.260">
    <property type="entry name" value="Galactose-binding domain-like"/>
    <property type="match status" value="1"/>
</dbReference>
<dbReference type="Gene3D" id="3.10.620.30">
    <property type="match status" value="2"/>
</dbReference>
<protein>
    <recommendedName>
        <fullName evidence="1">Rad4/PNGase transglutaminase-like fold domain-containing protein</fullName>
    </recommendedName>
</protein>
<gene>
    <name evidence="2" type="ORF">TRITD_2Av1G098220</name>
</gene>
<name>A0A9R1R679_TRITD</name>
<dbReference type="EMBL" id="LT934113">
    <property type="protein sequence ID" value="VAH29782.1"/>
    <property type="molecule type" value="Genomic_DNA"/>
</dbReference>
<evidence type="ECO:0000313" key="2">
    <source>
        <dbReference type="EMBL" id="VAH29782.1"/>
    </source>
</evidence>
<dbReference type="InterPro" id="IPR018325">
    <property type="entry name" value="Rad4/PNGase_transGLS-fold"/>
</dbReference>
<dbReference type="PANTHER" id="PTHR48440:SF1">
    <property type="entry name" value="PAW DOMAIN-CONTAINING PROTEIN"/>
    <property type="match status" value="1"/>
</dbReference>
<dbReference type="AlphaFoldDB" id="A0A9R1R679"/>
<dbReference type="Proteomes" id="UP000324705">
    <property type="component" value="Chromosome 2A"/>
</dbReference>